<protein>
    <submittedName>
        <fullName evidence="2">Membrane-anchored ribosome-binding protein, inhibits growth in stationary phase, ElaB/YqjD/DUF883 family</fullName>
    </submittedName>
</protein>
<dbReference type="RefSeq" id="WP_090669887.1">
    <property type="nucleotide sequence ID" value="NZ_FNIT01000002.1"/>
</dbReference>
<proteinExistence type="predicted"/>
<name>A0A1H0EKA0_9HYPH</name>
<keyword evidence="3" id="KW-1185">Reference proteome</keyword>
<evidence type="ECO:0000256" key="1">
    <source>
        <dbReference type="SAM" id="MobiDB-lite"/>
    </source>
</evidence>
<dbReference type="STRING" id="1166073.SAMN05192530_10285"/>
<organism evidence="2 3">
    <name type="scientific">Aureimonas jatrophae</name>
    <dbReference type="NCBI Taxonomy" id="1166073"/>
    <lineage>
        <taxon>Bacteria</taxon>
        <taxon>Pseudomonadati</taxon>
        <taxon>Pseudomonadota</taxon>
        <taxon>Alphaproteobacteria</taxon>
        <taxon>Hyphomicrobiales</taxon>
        <taxon>Aurantimonadaceae</taxon>
        <taxon>Aureimonas</taxon>
    </lineage>
</organism>
<dbReference type="Proteomes" id="UP000198793">
    <property type="component" value="Unassembled WGS sequence"/>
</dbReference>
<feature type="region of interest" description="Disordered" evidence="1">
    <location>
        <begin position="1"/>
        <end position="49"/>
    </location>
</feature>
<feature type="compositionally biased region" description="Polar residues" evidence="1">
    <location>
        <begin position="1"/>
        <end position="13"/>
    </location>
</feature>
<dbReference type="AlphaFoldDB" id="A0A1H0EKA0"/>
<dbReference type="OrthoDB" id="7908121at2"/>
<sequence length="141" mass="15461">MSSTSPHNDQSSGFGADAAKGEVNDRLNQAKDDARAAGDEFRANARQTREDLEAQAARLREDLAGVTDSLRNLAGSGAESARRQAYALRNDVRDAGERYIRQAQETASEFEEQISERVRAEPIKSVLIAAAVGYVYARLFR</sequence>
<accession>A0A1H0EKA0</accession>
<evidence type="ECO:0000313" key="2">
    <source>
        <dbReference type="EMBL" id="SDN82917.1"/>
    </source>
</evidence>
<dbReference type="Gene3D" id="1.20.120.20">
    <property type="entry name" value="Apolipoprotein"/>
    <property type="match status" value="1"/>
</dbReference>
<dbReference type="SUPFAM" id="SSF58113">
    <property type="entry name" value="Apolipoprotein A-I"/>
    <property type="match status" value="1"/>
</dbReference>
<dbReference type="EMBL" id="FNIT01000002">
    <property type="protein sequence ID" value="SDN82917.1"/>
    <property type="molecule type" value="Genomic_DNA"/>
</dbReference>
<reference evidence="2 3" key="1">
    <citation type="submission" date="2016-10" db="EMBL/GenBank/DDBJ databases">
        <authorList>
            <person name="de Groot N.N."/>
        </authorList>
    </citation>
    <scope>NUCLEOTIDE SEQUENCE [LARGE SCALE GENOMIC DNA]</scope>
    <source>
        <strain evidence="3">L7-484,KACC 16230,DSM 25025</strain>
    </source>
</reference>
<feature type="compositionally biased region" description="Basic and acidic residues" evidence="1">
    <location>
        <begin position="19"/>
        <end position="49"/>
    </location>
</feature>
<gene>
    <name evidence="2" type="ORF">SAMN05192530_10285</name>
</gene>
<evidence type="ECO:0000313" key="3">
    <source>
        <dbReference type="Proteomes" id="UP000198793"/>
    </source>
</evidence>